<comment type="caution">
    <text evidence="2">The sequence shown here is derived from an EMBL/GenBank/DDBJ whole genome shotgun (WGS) entry which is preliminary data.</text>
</comment>
<name>A0ABT4UH69_9BACT</name>
<sequence length="231" mass="27101">MKHNFKKGLLFLILLSLQFNLFSQNSFIEQKSKELVNSQNADFWSGRMFYFPMSTIKGSPFLDSEFEKSDFYYNGKYYGNVIFHFDIVNNEFIVKSENGNWIVLQSERIDSVKVGKSAFKYFENINKLSVKKKAKLYEVFETDKASLIIDHNKELEENIINNSLEREYKYNSNCYIYKDGKVVSVSSAKGVINLFSEKRKELKAYYKDNDKFKNLSSAQAIKAMVQYYSEL</sequence>
<organism evidence="2 3">
    <name type="scientific">Polluticaenibacter yanchengensis</name>
    <dbReference type="NCBI Taxonomy" id="3014562"/>
    <lineage>
        <taxon>Bacteria</taxon>
        <taxon>Pseudomonadati</taxon>
        <taxon>Bacteroidota</taxon>
        <taxon>Chitinophagia</taxon>
        <taxon>Chitinophagales</taxon>
        <taxon>Chitinophagaceae</taxon>
        <taxon>Polluticaenibacter</taxon>
    </lineage>
</organism>
<keyword evidence="3" id="KW-1185">Reference proteome</keyword>
<dbReference type="RefSeq" id="WP_407030472.1">
    <property type="nucleotide sequence ID" value="NZ_JAQGEF010000004.1"/>
</dbReference>
<keyword evidence="1" id="KW-0732">Signal</keyword>
<accession>A0ABT4UH69</accession>
<feature type="chain" id="PRO_5045171378" description="WG repeat-containing protein" evidence="1">
    <location>
        <begin position="24"/>
        <end position="231"/>
    </location>
</feature>
<dbReference type="Proteomes" id="UP001210231">
    <property type="component" value="Unassembled WGS sequence"/>
</dbReference>
<gene>
    <name evidence="2" type="ORF">O3P16_04965</name>
</gene>
<proteinExistence type="predicted"/>
<protein>
    <recommendedName>
        <fullName evidence="4">WG repeat-containing protein</fullName>
    </recommendedName>
</protein>
<reference evidence="2 3" key="1">
    <citation type="submission" date="2022-12" db="EMBL/GenBank/DDBJ databases">
        <title>Chitinophagaceae gen. sp. nov., a new member of the family Chitinophagaceae, isolated from soil in a chemical factory.</title>
        <authorList>
            <person name="Ke Z."/>
        </authorList>
    </citation>
    <scope>NUCLEOTIDE SEQUENCE [LARGE SCALE GENOMIC DNA]</scope>
    <source>
        <strain evidence="2 3">LY-5</strain>
    </source>
</reference>
<evidence type="ECO:0000313" key="3">
    <source>
        <dbReference type="Proteomes" id="UP001210231"/>
    </source>
</evidence>
<dbReference type="EMBL" id="JAQGEF010000004">
    <property type="protein sequence ID" value="MDA3614146.1"/>
    <property type="molecule type" value="Genomic_DNA"/>
</dbReference>
<evidence type="ECO:0000256" key="1">
    <source>
        <dbReference type="SAM" id="SignalP"/>
    </source>
</evidence>
<feature type="signal peptide" evidence="1">
    <location>
        <begin position="1"/>
        <end position="23"/>
    </location>
</feature>
<evidence type="ECO:0008006" key="4">
    <source>
        <dbReference type="Google" id="ProtNLM"/>
    </source>
</evidence>
<evidence type="ECO:0000313" key="2">
    <source>
        <dbReference type="EMBL" id="MDA3614146.1"/>
    </source>
</evidence>